<dbReference type="InterPro" id="IPR003489">
    <property type="entry name" value="RHF/RaiA"/>
</dbReference>
<dbReference type="EMBL" id="CAXIXY010000006">
    <property type="protein sequence ID" value="CAL2091364.1"/>
    <property type="molecule type" value="Genomic_DNA"/>
</dbReference>
<dbReference type="SUPFAM" id="SSF69754">
    <property type="entry name" value="Ribosome binding protein Y (YfiA homologue)"/>
    <property type="match status" value="1"/>
</dbReference>
<dbReference type="Pfam" id="PF02482">
    <property type="entry name" value="Ribosomal_S30AE"/>
    <property type="match status" value="1"/>
</dbReference>
<accession>A0ABM9P462</accession>
<name>A0ABM9P462_9FLAO</name>
<dbReference type="CDD" id="cd00552">
    <property type="entry name" value="RaiA"/>
    <property type="match status" value="1"/>
</dbReference>
<gene>
    <name evidence="1" type="ORF">T190607A01A_40197</name>
</gene>
<evidence type="ECO:0000313" key="2">
    <source>
        <dbReference type="Proteomes" id="UP001497416"/>
    </source>
</evidence>
<sequence>MKIMKVFTQSVNFKADIDLVKFIEKKVGSLDKFHDKIVDAEVFMKVQKTSDKENKITEVKINIPGNELIVKKTTKTFEEGVSLGVESLKRQLRKSKEKQRDTLVL</sequence>
<reference evidence="1 2" key="1">
    <citation type="submission" date="2024-05" db="EMBL/GenBank/DDBJ databases">
        <authorList>
            <person name="Duchaud E."/>
        </authorList>
    </citation>
    <scope>NUCLEOTIDE SEQUENCE [LARGE SCALE GENOMIC DNA]</scope>
    <source>
        <strain evidence="1">Ena-SAMPLE-TAB-13-05-2024-13:56:06:370-140302</strain>
    </source>
</reference>
<organism evidence="1 2">
    <name type="scientific">Tenacibaculum platacis</name>
    <dbReference type="NCBI Taxonomy" id="3137852"/>
    <lineage>
        <taxon>Bacteria</taxon>
        <taxon>Pseudomonadati</taxon>
        <taxon>Bacteroidota</taxon>
        <taxon>Flavobacteriia</taxon>
        <taxon>Flavobacteriales</taxon>
        <taxon>Flavobacteriaceae</taxon>
        <taxon>Tenacibaculum</taxon>
    </lineage>
</organism>
<comment type="caution">
    <text evidence="1">The sequence shown here is derived from an EMBL/GenBank/DDBJ whole genome shotgun (WGS) entry which is preliminary data.</text>
</comment>
<protein>
    <submittedName>
        <fullName evidence="1">Sigma-54 modulation protein</fullName>
    </submittedName>
</protein>
<dbReference type="Proteomes" id="UP001497416">
    <property type="component" value="Unassembled WGS sequence"/>
</dbReference>
<proteinExistence type="predicted"/>
<keyword evidence="2" id="KW-1185">Reference proteome</keyword>
<dbReference type="Gene3D" id="3.30.160.100">
    <property type="entry name" value="Ribosome hibernation promotion factor-like"/>
    <property type="match status" value="1"/>
</dbReference>
<dbReference type="InterPro" id="IPR036567">
    <property type="entry name" value="RHF-like"/>
</dbReference>
<evidence type="ECO:0000313" key="1">
    <source>
        <dbReference type="EMBL" id="CAL2091364.1"/>
    </source>
</evidence>